<dbReference type="PRINTS" id="PR00133">
    <property type="entry name" value="GLHYDRLASE3"/>
</dbReference>
<evidence type="ECO:0000256" key="2">
    <source>
        <dbReference type="ARBA" id="ARBA00005336"/>
    </source>
</evidence>
<name>A0A9W8L472_9FUNG</name>
<dbReference type="Gene3D" id="3.20.20.300">
    <property type="entry name" value="Glycoside hydrolase, family 3, N-terminal domain"/>
    <property type="match status" value="1"/>
</dbReference>
<feature type="domain" description="Fibronectin type III-like" evidence="7">
    <location>
        <begin position="1214"/>
        <end position="1284"/>
    </location>
</feature>
<dbReference type="Pfam" id="PF14310">
    <property type="entry name" value="Fn3-like"/>
    <property type="match status" value="1"/>
</dbReference>
<keyword evidence="4" id="KW-0732">Signal</keyword>
<evidence type="ECO:0000256" key="1">
    <source>
        <dbReference type="ARBA" id="ARBA00000448"/>
    </source>
</evidence>
<evidence type="ECO:0000259" key="7">
    <source>
        <dbReference type="SMART" id="SM01217"/>
    </source>
</evidence>
<dbReference type="Gene3D" id="3.40.50.1700">
    <property type="entry name" value="Glycoside hydrolase family 3 C-terminal domain"/>
    <property type="match status" value="1"/>
</dbReference>
<evidence type="ECO:0000313" key="9">
    <source>
        <dbReference type="Proteomes" id="UP001151516"/>
    </source>
</evidence>
<dbReference type="PANTHER" id="PTHR30620">
    <property type="entry name" value="PERIPLASMIC BETA-GLUCOSIDASE-RELATED"/>
    <property type="match status" value="1"/>
</dbReference>
<dbReference type="InterPro" id="IPR001764">
    <property type="entry name" value="Glyco_hydro_3_N"/>
</dbReference>
<dbReference type="InterPro" id="IPR017853">
    <property type="entry name" value="GH"/>
</dbReference>
<dbReference type="Gene3D" id="2.60.40.10">
    <property type="entry name" value="Immunoglobulins"/>
    <property type="match status" value="1"/>
</dbReference>
<evidence type="ECO:0000256" key="5">
    <source>
        <dbReference type="ARBA" id="ARBA00022801"/>
    </source>
</evidence>
<dbReference type="InterPro" id="IPR036881">
    <property type="entry name" value="Glyco_hydro_3_C_sf"/>
</dbReference>
<dbReference type="Proteomes" id="UP001151516">
    <property type="component" value="Unassembled WGS sequence"/>
</dbReference>
<dbReference type="EC" id="3.2.1.21" evidence="3"/>
<dbReference type="OrthoDB" id="416222at2759"/>
<dbReference type="InterPro" id="IPR013783">
    <property type="entry name" value="Ig-like_fold"/>
</dbReference>
<dbReference type="Pfam" id="PF00933">
    <property type="entry name" value="Glyco_hydro_3"/>
    <property type="match status" value="1"/>
</dbReference>
<keyword evidence="9" id="KW-1185">Reference proteome</keyword>
<evidence type="ECO:0000256" key="3">
    <source>
        <dbReference type="ARBA" id="ARBA00012744"/>
    </source>
</evidence>
<comment type="similarity">
    <text evidence="2">Belongs to the glycosyl hydrolase 3 family.</text>
</comment>
<dbReference type="InterPro" id="IPR036962">
    <property type="entry name" value="Glyco_hydro_3_N_sf"/>
</dbReference>
<comment type="caution">
    <text evidence="8">The sequence shown here is derived from an EMBL/GenBank/DDBJ whole genome shotgun (WGS) entry which is preliminary data.</text>
</comment>
<evidence type="ECO:0000256" key="6">
    <source>
        <dbReference type="ARBA" id="ARBA00023295"/>
    </source>
</evidence>
<proteinExistence type="inferred from homology"/>
<evidence type="ECO:0000256" key="4">
    <source>
        <dbReference type="ARBA" id="ARBA00022729"/>
    </source>
</evidence>
<dbReference type="SMART" id="SM01217">
    <property type="entry name" value="Fn3_like"/>
    <property type="match status" value="1"/>
</dbReference>
<evidence type="ECO:0000313" key="8">
    <source>
        <dbReference type="EMBL" id="KAJ2686583.1"/>
    </source>
</evidence>
<keyword evidence="5" id="KW-0378">Hydrolase</keyword>
<protein>
    <recommendedName>
        <fullName evidence="3">beta-glucosidase</fullName>
        <ecNumber evidence="3">3.2.1.21</ecNumber>
    </recommendedName>
</protein>
<gene>
    <name evidence="8" type="ORF">IWW39_003525</name>
</gene>
<dbReference type="SUPFAM" id="SSF51445">
    <property type="entry name" value="(Trans)glycosidases"/>
    <property type="match status" value="1"/>
</dbReference>
<dbReference type="InterPro" id="IPR002772">
    <property type="entry name" value="Glyco_hydro_3_C"/>
</dbReference>
<dbReference type="SUPFAM" id="SSF52279">
    <property type="entry name" value="Beta-D-glucan exohydrolase, C-terminal domain"/>
    <property type="match status" value="1"/>
</dbReference>
<dbReference type="GO" id="GO:0008422">
    <property type="term" value="F:beta-glucosidase activity"/>
    <property type="evidence" value="ECO:0007669"/>
    <property type="project" value="UniProtKB-EC"/>
</dbReference>
<dbReference type="Pfam" id="PF01915">
    <property type="entry name" value="Glyco_hydro_3_C"/>
    <property type="match status" value="1"/>
</dbReference>
<organism evidence="8 9">
    <name type="scientific">Coemansia spiralis</name>
    <dbReference type="NCBI Taxonomy" id="417178"/>
    <lineage>
        <taxon>Eukaryota</taxon>
        <taxon>Fungi</taxon>
        <taxon>Fungi incertae sedis</taxon>
        <taxon>Zoopagomycota</taxon>
        <taxon>Kickxellomycotina</taxon>
        <taxon>Kickxellomycetes</taxon>
        <taxon>Kickxellales</taxon>
        <taxon>Kickxellaceae</taxon>
        <taxon>Coemansia</taxon>
    </lineage>
</organism>
<comment type="catalytic activity">
    <reaction evidence="1">
        <text>Hydrolysis of terminal, non-reducing beta-D-glucosyl residues with release of beta-D-glucose.</text>
        <dbReference type="EC" id="3.2.1.21"/>
    </reaction>
</comment>
<dbReference type="FunFam" id="3.20.20.300:FF:000007">
    <property type="entry name" value="Lysosomal beta glucosidase"/>
    <property type="match status" value="1"/>
</dbReference>
<dbReference type="EMBL" id="JANBTX010000101">
    <property type="protein sequence ID" value="KAJ2686583.1"/>
    <property type="molecule type" value="Genomic_DNA"/>
</dbReference>
<reference evidence="8" key="1">
    <citation type="submission" date="2022-07" db="EMBL/GenBank/DDBJ databases">
        <title>Phylogenomic reconstructions and comparative analyses of Kickxellomycotina fungi.</title>
        <authorList>
            <person name="Reynolds N.K."/>
            <person name="Stajich J.E."/>
            <person name="Barry K."/>
            <person name="Grigoriev I.V."/>
            <person name="Crous P."/>
            <person name="Smith M.E."/>
        </authorList>
    </citation>
    <scope>NUCLEOTIDE SEQUENCE</scope>
    <source>
        <strain evidence="8">CBS 109367</strain>
    </source>
</reference>
<dbReference type="PANTHER" id="PTHR30620:SF16">
    <property type="entry name" value="LYSOSOMAL BETA GLUCOSIDASE"/>
    <property type="match status" value="1"/>
</dbReference>
<keyword evidence="6" id="KW-0326">Glycosidase</keyword>
<dbReference type="InterPro" id="IPR026891">
    <property type="entry name" value="Fn3-like"/>
</dbReference>
<sequence length="1307" mass="143679">MAHINTLPAEILGRILYEAAAAPATILYEWKYKLPLLAVCQTWTTLVTAVVFDQVFVELTLSPGSSLNSRPFWTSNAELFISRGCLLAARRLTIDLADVVTPECLQRIALEVLKLDRADWQRISALAITGPSSAFTYYIDTVAVDEQTSADIARTMQYFKRNLRNVVDLNLAYSNVGSMGAYICSHFGAIYGGQVQIHRAALTVPFSFVEFSRNLQVLELTLDSSAARVLPSVCGETLRVLRLERVPLNFAWHYFRYDVYSRPIVFRRLAILHLGYEVSGMEFTKEEIQSKVASGAQNCDQLCFPALKQLSITDCTPDCDLLYADIPFSELKKVSLSGHFDNIRHCSRLKLSWVGDLGVEIHSSEPDQTADVYNVTNHFFSDIFIGRTASLDIHTERFPLDPELVRWVNLTRLGVVVVNYATVCKLIARLPNLTELSVFSLEFGLSLGGEHGKVESPYTCADPLMVWGERLETVRILEFGEDCPLAVVASAILATADIGHIHNQAEYPMNVDIMAEPKVVDSESAGVAPAASAPVCTWDGIQANDPVTWKPVSTYSYSGKPQHPVSPGSIDPDIMHMVRQLTTKEKIGQMTQIQVGQLVDCNGELNRTAVEYWIDEWKVGSFLETPANHGGKYNWYSPKSFGTFTDAVQKIALERGAKIPIIWGLDSVRGANYVKGATIFPAGVATAATFNPQFAYDAGRVAAKDTRAAGVHWAFAPVLDLTVNKLWSRTYESFGEDPYLASKMSTASIHGYQGDYKRDRSRVAACMKHFIGYGNPFDGSDRANRHIAVHELLEYYVPSFKAAIDAGAASAMESYGVVSGEAVTISNYYLQRLLRDQLGFKGMLVTDWGEINSQATMYHTAKDVTHATQLALERTSIDMSMVADDLSFANVTADLVKQGTVSVSRLDESVARILQLKKDLGLFKHPFTDKALASTVGSSQDIEAARNAVRESITLLKNSDNVLPLAKHERVLFVGPTLNSTRYMGGGWNIHWQGPTDAEGDAIYQGFGDTVIKGVQQVTGTVPRYMPGVDIDGAALIDIDAVVAAAKQADKIVVGLGERPYAENVGNIDSLVLPWQQLNLVYTLASEAKKPIVVVLVEGRPRRLDRVPDVAAGIVQAYLPGAYGGLPIAEVLYGKVNPSGRLPYSYPATESQASTTIWQSSYVTYSPQWAFGYGLGYSKVTYSNVTLSSNVLCRGAPITASVSVTNNGPHAQKESVMLFTHQQYRVGYAPELYRLRNFAKVDLAVGETKKVTLELKAEDMAFWDGDLKRRIEPAPVNIVINPFTQADILAVVELVANPEDVLENAIA</sequence>
<dbReference type="GO" id="GO:0009251">
    <property type="term" value="P:glucan catabolic process"/>
    <property type="evidence" value="ECO:0007669"/>
    <property type="project" value="TreeGrafter"/>
</dbReference>
<accession>A0A9W8L472</accession>
<dbReference type="InterPro" id="IPR051915">
    <property type="entry name" value="Cellulose_Degrad_GH3"/>
</dbReference>